<dbReference type="AlphaFoldDB" id="A0A6A7Y0I5"/>
<dbReference type="RefSeq" id="WP_153479544.1">
    <property type="nucleotide sequence ID" value="NZ_VWNA01000001.1"/>
</dbReference>
<evidence type="ECO:0008006" key="4">
    <source>
        <dbReference type="Google" id="ProtNLM"/>
    </source>
</evidence>
<feature type="signal peptide" evidence="1">
    <location>
        <begin position="1"/>
        <end position="28"/>
    </location>
</feature>
<keyword evidence="3" id="KW-1185">Reference proteome</keyword>
<dbReference type="Proteomes" id="UP000332515">
    <property type="component" value="Unassembled WGS sequence"/>
</dbReference>
<sequence length="117" mass="12248">MTASVSVRRARRLTPSLALVAAAAVALAGCLGADTPPFAIARMKAATPSCDLNPTYPWIGRVAGKFIGSSGLSQSHGTSGAFVGCFPDLKTCNLWRDYAISFIASPLSQNVCERRST</sequence>
<reference evidence="2 3" key="1">
    <citation type="submission" date="2019-09" db="EMBL/GenBank/DDBJ databases">
        <title>Segnochrobactrum spirostomi gen. nov., sp. nov., isolated from the ciliate Spirostomum cf. yagiui and description of a novel family, Segnochrobactraceae fam. nov. within the order Rhizobiales of the class Alphaproteobacteria.</title>
        <authorList>
            <person name="Akter S."/>
            <person name="Shazib S.U.A."/>
            <person name="Shin M.K."/>
        </authorList>
    </citation>
    <scope>NUCLEOTIDE SEQUENCE [LARGE SCALE GENOMIC DNA]</scope>
    <source>
        <strain evidence="2 3">Sp-1</strain>
    </source>
</reference>
<protein>
    <recommendedName>
        <fullName evidence="4">Lipoprotein</fullName>
    </recommendedName>
</protein>
<keyword evidence="1" id="KW-0732">Signal</keyword>
<dbReference type="EMBL" id="VWNA01000001">
    <property type="protein sequence ID" value="MQT12255.1"/>
    <property type="molecule type" value="Genomic_DNA"/>
</dbReference>
<evidence type="ECO:0000256" key="1">
    <source>
        <dbReference type="SAM" id="SignalP"/>
    </source>
</evidence>
<evidence type="ECO:0000313" key="3">
    <source>
        <dbReference type="Proteomes" id="UP000332515"/>
    </source>
</evidence>
<gene>
    <name evidence="2" type="ORF">F0357_06180</name>
</gene>
<proteinExistence type="predicted"/>
<feature type="chain" id="PRO_5025439807" description="Lipoprotein" evidence="1">
    <location>
        <begin position="29"/>
        <end position="117"/>
    </location>
</feature>
<name>A0A6A7Y0I5_9HYPH</name>
<accession>A0A6A7Y0I5</accession>
<organism evidence="2 3">
    <name type="scientific">Segnochrobactrum spirostomi</name>
    <dbReference type="NCBI Taxonomy" id="2608987"/>
    <lineage>
        <taxon>Bacteria</taxon>
        <taxon>Pseudomonadati</taxon>
        <taxon>Pseudomonadota</taxon>
        <taxon>Alphaproteobacteria</taxon>
        <taxon>Hyphomicrobiales</taxon>
        <taxon>Segnochrobactraceae</taxon>
        <taxon>Segnochrobactrum</taxon>
    </lineage>
</organism>
<comment type="caution">
    <text evidence="2">The sequence shown here is derived from an EMBL/GenBank/DDBJ whole genome shotgun (WGS) entry which is preliminary data.</text>
</comment>
<evidence type="ECO:0000313" key="2">
    <source>
        <dbReference type="EMBL" id="MQT12255.1"/>
    </source>
</evidence>